<protein>
    <recommendedName>
        <fullName evidence="3">DDE Tnp4 domain-containing protein</fullName>
    </recommendedName>
</protein>
<feature type="non-terminal residue" evidence="4">
    <location>
        <position position="299"/>
    </location>
</feature>
<feature type="domain" description="DDE Tnp4" evidence="3">
    <location>
        <begin position="113"/>
        <end position="273"/>
    </location>
</feature>
<evidence type="ECO:0000256" key="2">
    <source>
        <dbReference type="ARBA" id="ARBA00022723"/>
    </source>
</evidence>
<gene>
    <name evidence="4" type="ORF">BJ508DRAFT_197364</name>
</gene>
<comment type="cofactor">
    <cofactor evidence="1">
        <name>a divalent metal cation</name>
        <dbReference type="ChEBI" id="CHEBI:60240"/>
    </cofactor>
</comment>
<feature type="non-terminal residue" evidence="4">
    <location>
        <position position="1"/>
    </location>
</feature>
<proteinExistence type="predicted"/>
<dbReference type="STRING" id="1160509.A0A3N4IJV4"/>
<dbReference type="GO" id="GO:0046872">
    <property type="term" value="F:metal ion binding"/>
    <property type="evidence" value="ECO:0007669"/>
    <property type="project" value="UniProtKB-KW"/>
</dbReference>
<sequence length="299" mass="34576">RFTREEIFRIISALRIPDDYKWRNKYRATAEEALCLFLYRMSHPHRLKDCMKLFGKSRSWCSFVFNDMALLLGTGHWKEHLHWDSKRLTYDRLHKYSSAIKNACGVNGIWGFVDGTHRGIGRPVANQEDHYAGAKKEHGIRYQGIVTPDGLISLCGPWQGPTGDWKMWQESGIEERLRSLFEGNQRERLYLYGDPAYYPGYGIMGPFRPEGRRVALTPEQEAANIVMSGQRIVVEWGFGLVSKYWTFTAFKRANRLGLSPVGAYYTCATLLTNILTCLRRGNQISDKYELEPPTLEEYL</sequence>
<evidence type="ECO:0000313" key="4">
    <source>
        <dbReference type="EMBL" id="RPA86415.1"/>
    </source>
</evidence>
<evidence type="ECO:0000256" key="1">
    <source>
        <dbReference type="ARBA" id="ARBA00001968"/>
    </source>
</evidence>
<dbReference type="Proteomes" id="UP000275078">
    <property type="component" value="Unassembled WGS sequence"/>
</dbReference>
<dbReference type="PANTHER" id="PTHR34615:SF1">
    <property type="entry name" value="PX DOMAIN-CONTAINING PROTEIN"/>
    <property type="match status" value="1"/>
</dbReference>
<name>A0A3N4IJV4_ASCIM</name>
<organism evidence="4 5">
    <name type="scientific">Ascobolus immersus RN42</name>
    <dbReference type="NCBI Taxonomy" id="1160509"/>
    <lineage>
        <taxon>Eukaryota</taxon>
        <taxon>Fungi</taxon>
        <taxon>Dikarya</taxon>
        <taxon>Ascomycota</taxon>
        <taxon>Pezizomycotina</taxon>
        <taxon>Pezizomycetes</taxon>
        <taxon>Pezizales</taxon>
        <taxon>Ascobolaceae</taxon>
        <taxon>Ascobolus</taxon>
    </lineage>
</organism>
<evidence type="ECO:0000259" key="3">
    <source>
        <dbReference type="Pfam" id="PF13359"/>
    </source>
</evidence>
<dbReference type="OrthoDB" id="5289248at2759"/>
<dbReference type="EMBL" id="ML119649">
    <property type="protein sequence ID" value="RPA86415.1"/>
    <property type="molecule type" value="Genomic_DNA"/>
</dbReference>
<accession>A0A3N4IJV4</accession>
<dbReference type="AlphaFoldDB" id="A0A3N4IJV4"/>
<evidence type="ECO:0000313" key="5">
    <source>
        <dbReference type="Proteomes" id="UP000275078"/>
    </source>
</evidence>
<dbReference type="PANTHER" id="PTHR34615">
    <property type="entry name" value="PX DOMAIN-CONTAINING PROTEIN"/>
    <property type="match status" value="1"/>
</dbReference>
<dbReference type="Pfam" id="PF13359">
    <property type="entry name" value="DDE_Tnp_4"/>
    <property type="match status" value="1"/>
</dbReference>
<keyword evidence="5" id="KW-1185">Reference proteome</keyword>
<reference evidence="4 5" key="1">
    <citation type="journal article" date="2018" name="Nat. Ecol. Evol.">
        <title>Pezizomycetes genomes reveal the molecular basis of ectomycorrhizal truffle lifestyle.</title>
        <authorList>
            <person name="Murat C."/>
            <person name="Payen T."/>
            <person name="Noel B."/>
            <person name="Kuo A."/>
            <person name="Morin E."/>
            <person name="Chen J."/>
            <person name="Kohler A."/>
            <person name="Krizsan K."/>
            <person name="Balestrini R."/>
            <person name="Da Silva C."/>
            <person name="Montanini B."/>
            <person name="Hainaut M."/>
            <person name="Levati E."/>
            <person name="Barry K.W."/>
            <person name="Belfiori B."/>
            <person name="Cichocki N."/>
            <person name="Clum A."/>
            <person name="Dockter R.B."/>
            <person name="Fauchery L."/>
            <person name="Guy J."/>
            <person name="Iotti M."/>
            <person name="Le Tacon F."/>
            <person name="Lindquist E.A."/>
            <person name="Lipzen A."/>
            <person name="Malagnac F."/>
            <person name="Mello A."/>
            <person name="Molinier V."/>
            <person name="Miyauchi S."/>
            <person name="Poulain J."/>
            <person name="Riccioni C."/>
            <person name="Rubini A."/>
            <person name="Sitrit Y."/>
            <person name="Splivallo R."/>
            <person name="Traeger S."/>
            <person name="Wang M."/>
            <person name="Zifcakova L."/>
            <person name="Wipf D."/>
            <person name="Zambonelli A."/>
            <person name="Paolocci F."/>
            <person name="Nowrousian M."/>
            <person name="Ottonello S."/>
            <person name="Baldrian P."/>
            <person name="Spatafora J.W."/>
            <person name="Henrissat B."/>
            <person name="Nagy L.G."/>
            <person name="Aury J.M."/>
            <person name="Wincker P."/>
            <person name="Grigoriev I.V."/>
            <person name="Bonfante P."/>
            <person name="Martin F.M."/>
        </authorList>
    </citation>
    <scope>NUCLEOTIDE SEQUENCE [LARGE SCALE GENOMIC DNA]</scope>
    <source>
        <strain evidence="4 5">RN42</strain>
    </source>
</reference>
<keyword evidence="2" id="KW-0479">Metal-binding</keyword>
<dbReference type="InterPro" id="IPR027806">
    <property type="entry name" value="HARBI1_dom"/>
</dbReference>